<sequence>MNNTQNYTVITGASSGIGYAAAKAFSRRTKNVIVVARRKTQLEKLQQEIWEQYPAVDVIVKVCDLSIPANVYQLYQEVTEYPIETWINNAGFGNYDSVAQQDLSKMETMLRLNVEALTLLSSLYVRDYKDVPGSQLINISSRGGYCIVPNAVTYCAAKFYVSAFTEGLAHELRAEQAELKAKVLAPAATQTEFGKIANDVAEYDYDKSFAHYHTSEQMADLLLALYDSNETVGAVDGETFAFSLGAPVFSYAGGSLHNQKAVKGGR</sequence>
<dbReference type="PANTHER" id="PTHR42901:SF1">
    <property type="entry name" value="ALCOHOL DEHYDROGENASE"/>
    <property type="match status" value="1"/>
</dbReference>
<dbReference type="Pfam" id="PF00106">
    <property type="entry name" value="adh_short"/>
    <property type="match status" value="1"/>
</dbReference>
<protein>
    <recommendedName>
        <fullName evidence="6">Short-chain dehydrogenase</fullName>
    </recommendedName>
</protein>
<dbReference type="Gene3D" id="3.40.50.720">
    <property type="entry name" value="NAD(P)-binding Rossmann-like Domain"/>
    <property type="match status" value="1"/>
</dbReference>
<dbReference type="RefSeq" id="WP_084574328.1">
    <property type="nucleotide sequence ID" value="NZ_CP155572.1"/>
</dbReference>
<dbReference type="GO" id="GO:0016491">
    <property type="term" value="F:oxidoreductase activity"/>
    <property type="evidence" value="ECO:0007669"/>
    <property type="project" value="UniProtKB-KW"/>
</dbReference>
<comment type="similarity">
    <text evidence="1 3">Belongs to the short-chain dehydrogenases/reductases (SDR) family.</text>
</comment>
<evidence type="ECO:0000256" key="2">
    <source>
        <dbReference type="ARBA" id="ARBA00023002"/>
    </source>
</evidence>
<keyword evidence="2" id="KW-0560">Oxidoreductase</keyword>
<evidence type="ECO:0008006" key="6">
    <source>
        <dbReference type="Google" id="ProtNLM"/>
    </source>
</evidence>
<dbReference type="Proteomes" id="UP000192738">
    <property type="component" value="Unassembled WGS sequence"/>
</dbReference>
<gene>
    <name evidence="4" type="ORF">SAMN04488500_102342</name>
</gene>
<proteinExistence type="inferred from homology"/>
<accession>A0A1W1Z1K2</accession>
<evidence type="ECO:0000313" key="4">
    <source>
        <dbReference type="EMBL" id="SMC41828.1"/>
    </source>
</evidence>
<dbReference type="STRING" id="112901.SAMN04488500_102342"/>
<dbReference type="InterPro" id="IPR002347">
    <property type="entry name" value="SDR_fam"/>
</dbReference>
<dbReference type="AlphaFoldDB" id="A0A1W1Z1K2"/>
<evidence type="ECO:0000313" key="5">
    <source>
        <dbReference type="Proteomes" id="UP000192738"/>
    </source>
</evidence>
<dbReference type="PRINTS" id="PR00080">
    <property type="entry name" value="SDRFAMILY"/>
</dbReference>
<evidence type="ECO:0000256" key="3">
    <source>
        <dbReference type="RuleBase" id="RU000363"/>
    </source>
</evidence>
<evidence type="ECO:0000256" key="1">
    <source>
        <dbReference type="ARBA" id="ARBA00006484"/>
    </source>
</evidence>
<organism evidence="4 5">
    <name type="scientific">Sporomusa malonica</name>
    <dbReference type="NCBI Taxonomy" id="112901"/>
    <lineage>
        <taxon>Bacteria</taxon>
        <taxon>Bacillati</taxon>
        <taxon>Bacillota</taxon>
        <taxon>Negativicutes</taxon>
        <taxon>Selenomonadales</taxon>
        <taxon>Sporomusaceae</taxon>
        <taxon>Sporomusa</taxon>
    </lineage>
</organism>
<dbReference type="CDD" id="cd05233">
    <property type="entry name" value="SDR_c"/>
    <property type="match status" value="1"/>
</dbReference>
<dbReference type="InterPro" id="IPR020904">
    <property type="entry name" value="Sc_DH/Rdtase_CS"/>
</dbReference>
<keyword evidence="5" id="KW-1185">Reference proteome</keyword>
<dbReference type="OrthoDB" id="9775296at2"/>
<reference evidence="4 5" key="1">
    <citation type="submission" date="2017-04" db="EMBL/GenBank/DDBJ databases">
        <authorList>
            <person name="Afonso C.L."/>
            <person name="Miller P.J."/>
            <person name="Scott M.A."/>
            <person name="Spackman E."/>
            <person name="Goraichik I."/>
            <person name="Dimitrov K.M."/>
            <person name="Suarez D.L."/>
            <person name="Swayne D.E."/>
        </authorList>
    </citation>
    <scope>NUCLEOTIDE SEQUENCE [LARGE SCALE GENOMIC DNA]</scope>
    <source>
        <strain evidence="4 5">DSM 5090</strain>
    </source>
</reference>
<name>A0A1W1Z1K2_9FIRM</name>
<dbReference type="PANTHER" id="PTHR42901">
    <property type="entry name" value="ALCOHOL DEHYDROGENASE"/>
    <property type="match status" value="1"/>
</dbReference>
<dbReference type="SUPFAM" id="SSF51735">
    <property type="entry name" value="NAD(P)-binding Rossmann-fold domains"/>
    <property type="match status" value="1"/>
</dbReference>
<dbReference type="EMBL" id="FWXI01000002">
    <property type="protein sequence ID" value="SMC41828.1"/>
    <property type="molecule type" value="Genomic_DNA"/>
</dbReference>
<dbReference type="PROSITE" id="PS00061">
    <property type="entry name" value="ADH_SHORT"/>
    <property type="match status" value="1"/>
</dbReference>
<dbReference type="PRINTS" id="PR00081">
    <property type="entry name" value="GDHRDH"/>
</dbReference>
<dbReference type="InterPro" id="IPR036291">
    <property type="entry name" value="NAD(P)-bd_dom_sf"/>
</dbReference>